<keyword evidence="6 11" id="KW-0378">Hydrolase</keyword>
<name>A0ABS5QQ94_9LACO</name>
<dbReference type="InterPro" id="IPR041489">
    <property type="entry name" value="PDZ_6"/>
</dbReference>
<dbReference type="SMART" id="SM00228">
    <property type="entry name" value="PDZ"/>
    <property type="match status" value="1"/>
</dbReference>
<evidence type="ECO:0000259" key="12">
    <source>
        <dbReference type="PROSITE" id="PS50106"/>
    </source>
</evidence>
<evidence type="ECO:0000256" key="1">
    <source>
        <dbReference type="ARBA" id="ARBA00001947"/>
    </source>
</evidence>
<reference evidence="13 14" key="1">
    <citation type="submission" date="2020-02" db="EMBL/GenBank/DDBJ databases">
        <title>Fructobacillus sp. isolated from paper mulberry of Taiwan.</title>
        <authorList>
            <person name="Lin S.-T."/>
        </authorList>
    </citation>
    <scope>NUCLEOTIDE SEQUENCE [LARGE SCALE GENOMIC DNA]</scope>
    <source>
        <strain evidence="13 14">M1-10</strain>
    </source>
</reference>
<dbReference type="PANTHER" id="PTHR42837:SF2">
    <property type="entry name" value="MEMBRANE METALLOPROTEASE ARASP2, CHLOROPLASTIC-RELATED"/>
    <property type="match status" value="1"/>
</dbReference>
<dbReference type="RefSeq" id="WP_213819193.1">
    <property type="nucleotide sequence ID" value="NZ_JAAMFI010000001.1"/>
</dbReference>
<dbReference type="InterPro" id="IPR008915">
    <property type="entry name" value="Peptidase_M50"/>
</dbReference>
<dbReference type="PANTHER" id="PTHR42837">
    <property type="entry name" value="REGULATOR OF SIGMA-E PROTEASE RSEP"/>
    <property type="match status" value="1"/>
</dbReference>
<dbReference type="InterPro" id="IPR036034">
    <property type="entry name" value="PDZ_sf"/>
</dbReference>
<dbReference type="InterPro" id="IPR001478">
    <property type="entry name" value="PDZ"/>
</dbReference>
<sequence length="418" mass="45441">MSITAIIAFLIVFGLLVSFHEFGHFIVAKMSGVLVREFAIGMGPKVFSWYKNNTAYTIRLLPVGGYVRMASEEDHDKLDAGQRLFLEENADGFVTKLDLRADQEGAGFLVQVDEADLVDDLTISAYRAGQENVETFHLAKDAILVDEDGQLTRLAPRSSWVESAPAIKRVAINLAGPLMNFVLALLAAFALAFSLSQVSLNEPVLGQVAKSQPAAKAGLQSGDRIEKVNGQRVEHFTDFAALVSEQKDKEMSLTYVRNGKEAETQVQAEKTTVSGQTVYRIGVMAKGETGFLNRLKYGGMMCASWFHQVFDGIVNLFSTTFSLNKLGGPVMLAKATSTATNQGFLTVLALLGMLSVNLGLINLLPIPPLDGGKVFLDLYESIFKKPFPKKVTGLLLTAGTVALIILMILVTANDLLHF</sequence>
<feature type="transmembrane region" description="Helical" evidence="11">
    <location>
        <begin position="6"/>
        <end position="27"/>
    </location>
</feature>
<dbReference type="Pfam" id="PF17820">
    <property type="entry name" value="PDZ_6"/>
    <property type="match status" value="1"/>
</dbReference>
<keyword evidence="8 11" id="KW-1133">Transmembrane helix</keyword>
<gene>
    <name evidence="13" type="primary">rseP</name>
    <name evidence="13" type="ORF">G6R27_00810</name>
</gene>
<evidence type="ECO:0000256" key="6">
    <source>
        <dbReference type="ARBA" id="ARBA00022801"/>
    </source>
</evidence>
<evidence type="ECO:0000256" key="5">
    <source>
        <dbReference type="ARBA" id="ARBA00022692"/>
    </source>
</evidence>
<dbReference type="CDD" id="cd23081">
    <property type="entry name" value="cpPDZ_EcRseP-like"/>
    <property type="match status" value="1"/>
</dbReference>
<accession>A0ABS5QQ94</accession>
<protein>
    <recommendedName>
        <fullName evidence="11">Zinc metalloprotease</fullName>
        <ecNumber evidence="11">3.4.24.-</ecNumber>
    </recommendedName>
</protein>
<keyword evidence="11" id="KW-0479">Metal-binding</keyword>
<feature type="transmembrane region" description="Helical" evidence="11">
    <location>
        <begin position="391"/>
        <end position="412"/>
    </location>
</feature>
<evidence type="ECO:0000313" key="14">
    <source>
        <dbReference type="Proteomes" id="UP001519418"/>
    </source>
</evidence>
<dbReference type="Proteomes" id="UP001519418">
    <property type="component" value="Unassembled WGS sequence"/>
</dbReference>
<dbReference type="CDD" id="cd06163">
    <property type="entry name" value="S2P-M50_PDZ_RseP-like"/>
    <property type="match status" value="1"/>
</dbReference>
<dbReference type="Gene3D" id="2.30.42.10">
    <property type="match status" value="1"/>
</dbReference>
<keyword evidence="10 11" id="KW-0472">Membrane</keyword>
<evidence type="ECO:0000313" key="13">
    <source>
        <dbReference type="EMBL" id="MBS9334576.1"/>
    </source>
</evidence>
<feature type="transmembrane region" description="Helical" evidence="11">
    <location>
        <begin position="344"/>
        <end position="364"/>
    </location>
</feature>
<keyword evidence="4" id="KW-0645">Protease</keyword>
<evidence type="ECO:0000256" key="10">
    <source>
        <dbReference type="ARBA" id="ARBA00023136"/>
    </source>
</evidence>
<comment type="similarity">
    <text evidence="3 11">Belongs to the peptidase M50B family.</text>
</comment>
<dbReference type="EC" id="3.4.24.-" evidence="11"/>
<dbReference type="EMBL" id="JAAMFI010000001">
    <property type="protein sequence ID" value="MBS9334576.1"/>
    <property type="molecule type" value="Genomic_DNA"/>
</dbReference>
<comment type="caution">
    <text evidence="13">The sequence shown here is derived from an EMBL/GenBank/DDBJ whole genome shotgun (WGS) entry which is preliminary data.</text>
</comment>
<dbReference type="GO" id="GO:0008237">
    <property type="term" value="F:metallopeptidase activity"/>
    <property type="evidence" value="ECO:0007669"/>
    <property type="project" value="UniProtKB-KW"/>
</dbReference>
<comment type="subcellular location">
    <subcellularLocation>
        <location evidence="2">Membrane</location>
        <topology evidence="2">Multi-pass membrane protein</topology>
    </subcellularLocation>
</comment>
<evidence type="ECO:0000256" key="3">
    <source>
        <dbReference type="ARBA" id="ARBA00007931"/>
    </source>
</evidence>
<dbReference type="SUPFAM" id="SSF50156">
    <property type="entry name" value="PDZ domain-like"/>
    <property type="match status" value="1"/>
</dbReference>
<dbReference type="PROSITE" id="PS50106">
    <property type="entry name" value="PDZ"/>
    <property type="match status" value="1"/>
</dbReference>
<keyword evidence="14" id="KW-1185">Reference proteome</keyword>
<evidence type="ECO:0000256" key="11">
    <source>
        <dbReference type="RuleBase" id="RU362031"/>
    </source>
</evidence>
<proteinExistence type="inferred from homology"/>
<keyword evidence="5 11" id="KW-0812">Transmembrane</keyword>
<keyword evidence="9 11" id="KW-0482">Metalloprotease</keyword>
<organism evidence="13 14">
    <name type="scientific">Fructobacillus papyriferae</name>
    <dbReference type="NCBI Taxonomy" id="2713171"/>
    <lineage>
        <taxon>Bacteria</taxon>
        <taxon>Bacillati</taxon>
        <taxon>Bacillota</taxon>
        <taxon>Bacilli</taxon>
        <taxon>Lactobacillales</taxon>
        <taxon>Lactobacillaceae</taxon>
        <taxon>Fructobacillus</taxon>
    </lineage>
</organism>
<evidence type="ECO:0000256" key="9">
    <source>
        <dbReference type="ARBA" id="ARBA00023049"/>
    </source>
</evidence>
<evidence type="ECO:0000256" key="8">
    <source>
        <dbReference type="ARBA" id="ARBA00022989"/>
    </source>
</evidence>
<feature type="domain" description="PDZ" evidence="12">
    <location>
        <begin position="191"/>
        <end position="237"/>
    </location>
</feature>
<comment type="cofactor">
    <cofactor evidence="1 11">
        <name>Zn(2+)</name>
        <dbReference type="ChEBI" id="CHEBI:29105"/>
    </cofactor>
</comment>
<dbReference type="Pfam" id="PF02163">
    <property type="entry name" value="Peptidase_M50"/>
    <property type="match status" value="1"/>
</dbReference>
<evidence type="ECO:0000256" key="2">
    <source>
        <dbReference type="ARBA" id="ARBA00004141"/>
    </source>
</evidence>
<dbReference type="InterPro" id="IPR004387">
    <property type="entry name" value="Pept_M50_Zn"/>
</dbReference>
<evidence type="ECO:0000256" key="4">
    <source>
        <dbReference type="ARBA" id="ARBA00022670"/>
    </source>
</evidence>
<evidence type="ECO:0000256" key="7">
    <source>
        <dbReference type="ARBA" id="ARBA00022833"/>
    </source>
</evidence>
<keyword evidence="7 11" id="KW-0862">Zinc</keyword>
<dbReference type="NCBIfam" id="TIGR00054">
    <property type="entry name" value="RIP metalloprotease RseP"/>
    <property type="match status" value="1"/>
</dbReference>
<feature type="transmembrane region" description="Helical" evidence="11">
    <location>
        <begin position="178"/>
        <end position="195"/>
    </location>
</feature>